<evidence type="ECO:0008006" key="4">
    <source>
        <dbReference type="Google" id="ProtNLM"/>
    </source>
</evidence>
<comment type="caution">
    <text evidence="2">The sequence shown here is derived from an EMBL/GenBank/DDBJ whole genome shotgun (WGS) entry which is preliminary data.</text>
</comment>
<evidence type="ECO:0000256" key="1">
    <source>
        <dbReference type="SAM" id="MobiDB-lite"/>
    </source>
</evidence>
<dbReference type="EMBL" id="JAACJK010000001">
    <property type="protein sequence ID" value="KAF5341720.1"/>
    <property type="molecule type" value="Genomic_DNA"/>
</dbReference>
<protein>
    <recommendedName>
        <fullName evidence="4">F-box domain-containing protein</fullName>
    </recommendedName>
</protein>
<dbReference type="AlphaFoldDB" id="A0A8H5CH95"/>
<accession>A0A8H5CH95</accession>
<sequence length="310" mass="35675">MPAGHILTEEEISAAKKAGFAEDTQEAFRLAVQAREKKWKEALSEGWVLPKKVGKCRLQDLSQDLLSEVLGWCHPLDVLHIARTAKSFRKFLMSRRSKPIWTRALSSVEGLPSVPDYIYCDEPRFVALMFTEECHECAIWNTDPVAIEEGIFPILHMDAYMRLCHWCTEFLFDVWDGEMFPEGLEAEECEFMIPRTTEPLRLDEREEAKRLGRDSDNLTIPARYHIASAETFQELYDAVSKDEDIPQFLQDEEEIWVQRKKHAQICLEFLEGQKSPSDPDQPKAESDDKDEQEDGLPRDNLLGLEIGPTS</sequence>
<proteinExistence type="predicted"/>
<evidence type="ECO:0000313" key="3">
    <source>
        <dbReference type="Proteomes" id="UP000541558"/>
    </source>
</evidence>
<name>A0A8H5CH95_9AGAR</name>
<gene>
    <name evidence="2" type="ORF">D9611_002127</name>
</gene>
<keyword evidence="3" id="KW-1185">Reference proteome</keyword>
<organism evidence="2 3">
    <name type="scientific">Ephemerocybe angulata</name>
    <dbReference type="NCBI Taxonomy" id="980116"/>
    <lineage>
        <taxon>Eukaryota</taxon>
        <taxon>Fungi</taxon>
        <taxon>Dikarya</taxon>
        <taxon>Basidiomycota</taxon>
        <taxon>Agaricomycotina</taxon>
        <taxon>Agaricomycetes</taxon>
        <taxon>Agaricomycetidae</taxon>
        <taxon>Agaricales</taxon>
        <taxon>Agaricineae</taxon>
        <taxon>Psathyrellaceae</taxon>
        <taxon>Ephemerocybe</taxon>
    </lineage>
</organism>
<feature type="region of interest" description="Disordered" evidence="1">
    <location>
        <begin position="270"/>
        <end position="310"/>
    </location>
</feature>
<dbReference type="Proteomes" id="UP000541558">
    <property type="component" value="Unassembled WGS sequence"/>
</dbReference>
<dbReference type="SUPFAM" id="SSF81383">
    <property type="entry name" value="F-box domain"/>
    <property type="match status" value="1"/>
</dbReference>
<evidence type="ECO:0000313" key="2">
    <source>
        <dbReference type="EMBL" id="KAF5341720.1"/>
    </source>
</evidence>
<reference evidence="2 3" key="1">
    <citation type="journal article" date="2020" name="ISME J.">
        <title>Uncovering the hidden diversity of litter-decomposition mechanisms in mushroom-forming fungi.</title>
        <authorList>
            <person name="Floudas D."/>
            <person name="Bentzer J."/>
            <person name="Ahren D."/>
            <person name="Johansson T."/>
            <person name="Persson P."/>
            <person name="Tunlid A."/>
        </authorList>
    </citation>
    <scope>NUCLEOTIDE SEQUENCE [LARGE SCALE GENOMIC DNA]</scope>
    <source>
        <strain evidence="2 3">CBS 175.51</strain>
    </source>
</reference>
<dbReference type="OrthoDB" id="2322499at2759"/>
<dbReference type="InterPro" id="IPR036047">
    <property type="entry name" value="F-box-like_dom_sf"/>
</dbReference>